<evidence type="ECO:0000256" key="1">
    <source>
        <dbReference type="SAM" id="Phobius"/>
    </source>
</evidence>
<evidence type="ECO:0008006" key="4">
    <source>
        <dbReference type="Google" id="ProtNLM"/>
    </source>
</evidence>
<accession>A0A6N9IPZ2</accession>
<dbReference type="RefSeq" id="WP_161022335.1">
    <property type="nucleotide sequence ID" value="NZ_CP101530.1"/>
</dbReference>
<dbReference type="Proteomes" id="UP000471678">
    <property type="component" value="Unassembled WGS sequence"/>
</dbReference>
<proteinExistence type="predicted"/>
<reference evidence="2 3" key="1">
    <citation type="journal article" date="2020" name="Food Funct.">
        <title>Screening of Lactobacillus salivarius strains from the feces of Chinese populations and the evaluation of their effects against intestinal inflammation in mice.</title>
        <authorList>
            <person name="Zhai Q."/>
            <person name="Shen X."/>
            <person name="Cen S."/>
            <person name="Zhang C."/>
            <person name="Tian F."/>
            <person name="Zhao J."/>
            <person name="Zhang H."/>
            <person name="Xue Y."/>
            <person name="Chen W."/>
        </authorList>
    </citation>
    <scope>NUCLEOTIDE SEQUENCE [LARGE SCALE GENOMIC DNA]</scope>
    <source>
        <strain evidence="2 3">FYNDL5_1.scaf</strain>
    </source>
</reference>
<evidence type="ECO:0000313" key="2">
    <source>
        <dbReference type="EMBL" id="MYY64398.1"/>
    </source>
</evidence>
<name>A0A6N9IPZ2_9LACO</name>
<sequence>MKKFKLLMRSSYLIVLLEIFYYLRIAPQVVGTHFVGDNSPDSFGSKYQLFFWELLILILGESIIFVEKNWRIKNELDNLPKLLPREYRLLIIPVVIIILAGFVMYQQVSI</sequence>
<keyword evidence="1" id="KW-0472">Membrane</keyword>
<protein>
    <recommendedName>
        <fullName evidence="4">DUF1648 domain-containing protein</fullName>
    </recommendedName>
</protein>
<keyword evidence="1" id="KW-0812">Transmembrane</keyword>
<feature type="transmembrane region" description="Helical" evidence="1">
    <location>
        <begin position="87"/>
        <end position="105"/>
    </location>
</feature>
<evidence type="ECO:0000313" key="3">
    <source>
        <dbReference type="Proteomes" id="UP000471678"/>
    </source>
</evidence>
<dbReference type="EMBL" id="VSUB01000002">
    <property type="protein sequence ID" value="MYY64398.1"/>
    <property type="molecule type" value="Genomic_DNA"/>
</dbReference>
<gene>
    <name evidence="2" type="ORF">FYL25_02960</name>
</gene>
<feature type="transmembrane region" description="Helical" evidence="1">
    <location>
        <begin position="47"/>
        <end position="66"/>
    </location>
</feature>
<dbReference type="AlphaFoldDB" id="A0A6N9IPZ2"/>
<organism evidence="2 3">
    <name type="scientific">Ligilactobacillus salivarius</name>
    <dbReference type="NCBI Taxonomy" id="1624"/>
    <lineage>
        <taxon>Bacteria</taxon>
        <taxon>Bacillati</taxon>
        <taxon>Bacillota</taxon>
        <taxon>Bacilli</taxon>
        <taxon>Lactobacillales</taxon>
        <taxon>Lactobacillaceae</taxon>
        <taxon>Ligilactobacillus</taxon>
    </lineage>
</organism>
<comment type="caution">
    <text evidence="2">The sequence shown here is derived from an EMBL/GenBank/DDBJ whole genome shotgun (WGS) entry which is preliminary data.</text>
</comment>
<keyword evidence="1" id="KW-1133">Transmembrane helix</keyword>
<feature type="transmembrane region" description="Helical" evidence="1">
    <location>
        <begin position="12"/>
        <end position="35"/>
    </location>
</feature>